<feature type="compositionally biased region" description="Basic and acidic residues" evidence="1">
    <location>
        <begin position="139"/>
        <end position="154"/>
    </location>
</feature>
<dbReference type="STRING" id="308853.SAMN05421752_101116"/>
<evidence type="ECO:0000256" key="1">
    <source>
        <dbReference type="SAM" id="MobiDB-lite"/>
    </source>
</evidence>
<dbReference type="EMBL" id="FTNR01000001">
    <property type="protein sequence ID" value="SIR58527.1"/>
    <property type="molecule type" value="Genomic_DNA"/>
</dbReference>
<dbReference type="InterPro" id="IPR046783">
    <property type="entry name" value="HTH_63"/>
</dbReference>
<dbReference type="OrthoDB" id="204263at2157"/>
<dbReference type="AlphaFoldDB" id="A0A1N7C4P1"/>
<evidence type="ECO:0000313" key="3">
    <source>
        <dbReference type="Proteomes" id="UP000185936"/>
    </source>
</evidence>
<dbReference type="Proteomes" id="UP000185936">
    <property type="component" value="Unassembled WGS sequence"/>
</dbReference>
<proteinExistence type="predicted"/>
<keyword evidence="3" id="KW-1185">Reference proteome</keyword>
<protein>
    <submittedName>
        <fullName evidence="2">Uncharacterized protein</fullName>
    </submittedName>
</protein>
<gene>
    <name evidence="2" type="ORF">SAMN05421752_101116</name>
</gene>
<dbReference type="Pfam" id="PF20575">
    <property type="entry name" value="HTH_63"/>
    <property type="match status" value="1"/>
</dbReference>
<reference evidence="3" key="1">
    <citation type="submission" date="2017-01" db="EMBL/GenBank/DDBJ databases">
        <authorList>
            <person name="Varghese N."/>
            <person name="Submissions S."/>
        </authorList>
    </citation>
    <scope>NUCLEOTIDE SEQUENCE [LARGE SCALE GENOMIC DNA]</scope>
    <source>
        <strain evidence="3">type strain: HArc-</strain>
    </source>
</reference>
<accession>A0A1N7C4P1</accession>
<feature type="region of interest" description="Disordered" evidence="1">
    <location>
        <begin position="131"/>
        <end position="172"/>
    </location>
</feature>
<dbReference type="RefSeq" id="WP_173834827.1">
    <property type="nucleotide sequence ID" value="NZ_FTNR01000001.1"/>
</dbReference>
<sequence>MSTGPTQERALERLDDLESNAPVESVEIGVWGKEVEQTDHATRIPHLQRIETRLEAFESWAARTSRSLEPFFRETHIDSSITGECYDVWRLPTVALAEFDEDDELLHVAPCHDGEDMIGVFDRIDALIDDETDPSVPVDDEHRNDEVIVDRPSDRTTSYGRGRIEPPSSRSD</sequence>
<evidence type="ECO:0000313" key="2">
    <source>
        <dbReference type="EMBL" id="SIR58527.1"/>
    </source>
</evidence>
<organism evidence="2 3">
    <name type="scientific">Natronorubrum thiooxidans</name>
    <dbReference type="NCBI Taxonomy" id="308853"/>
    <lineage>
        <taxon>Archaea</taxon>
        <taxon>Methanobacteriati</taxon>
        <taxon>Methanobacteriota</taxon>
        <taxon>Stenosarchaea group</taxon>
        <taxon>Halobacteria</taxon>
        <taxon>Halobacteriales</taxon>
        <taxon>Natrialbaceae</taxon>
        <taxon>Natronorubrum</taxon>
    </lineage>
</organism>
<name>A0A1N7C4P1_9EURY</name>